<organism evidence="1 2">
    <name type="scientific">Candidatus Thiodiazotropha endoloripes</name>
    <dbReference type="NCBI Taxonomy" id="1818881"/>
    <lineage>
        <taxon>Bacteria</taxon>
        <taxon>Pseudomonadati</taxon>
        <taxon>Pseudomonadota</taxon>
        <taxon>Gammaproteobacteria</taxon>
        <taxon>Chromatiales</taxon>
        <taxon>Sedimenticolaceae</taxon>
        <taxon>Candidatus Thiodiazotropha</taxon>
    </lineage>
</organism>
<protein>
    <submittedName>
        <fullName evidence="1">Uncharacterized protein</fullName>
    </submittedName>
</protein>
<name>A0A1E2UUR2_9GAMM</name>
<dbReference type="AlphaFoldDB" id="A0A1E2UUR2"/>
<evidence type="ECO:0000313" key="1">
    <source>
        <dbReference type="EMBL" id="ODB98322.1"/>
    </source>
</evidence>
<accession>A0A1E2UUR2</accession>
<dbReference type="EMBL" id="LVJZ01000003">
    <property type="protein sequence ID" value="ODB98322.1"/>
    <property type="molecule type" value="Genomic_DNA"/>
</dbReference>
<reference evidence="1 2" key="1">
    <citation type="submission" date="2016-03" db="EMBL/GenBank/DDBJ databases">
        <title>Chemosynthetic sulphur-oxidizing symbionts of marine invertebrate animals are capable of nitrogen fixation.</title>
        <authorList>
            <person name="Petersen J.M."/>
            <person name="Kemper A."/>
            <person name="Gruber-Vodicka H."/>
            <person name="Cardini U."/>
            <person name="Geest Mvander."/>
            <person name="Kleiner M."/>
            <person name="Bulgheresi S."/>
            <person name="Fussmann M."/>
            <person name="Herbold C."/>
            <person name="Seah B.K.B."/>
            <person name="Antony C.Paul."/>
            <person name="Liu D."/>
            <person name="Belitz A."/>
            <person name="Weber M."/>
        </authorList>
    </citation>
    <scope>NUCLEOTIDE SEQUENCE [LARGE SCALE GENOMIC DNA]</scope>
    <source>
        <strain evidence="1">G_D</strain>
    </source>
</reference>
<comment type="caution">
    <text evidence="1">The sequence shown here is derived from an EMBL/GenBank/DDBJ whole genome shotgun (WGS) entry which is preliminary data.</text>
</comment>
<sequence length="62" mass="6747">MIIDQTEPGRVCNTIRPPDSRLSLTAAGVDRFVIAKGKILMVTRIVLDQVTDRVSLIVSGPI</sequence>
<dbReference type="Proteomes" id="UP000094849">
    <property type="component" value="Unassembled WGS sequence"/>
</dbReference>
<evidence type="ECO:0000313" key="2">
    <source>
        <dbReference type="Proteomes" id="UP000094849"/>
    </source>
</evidence>
<proteinExistence type="predicted"/>
<gene>
    <name evidence="1" type="ORF">A3196_17145</name>
</gene>
<keyword evidence="2" id="KW-1185">Reference proteome</keyword>